<gene>
    <name evidence="4" type="ORF">MJG50_06115</name>
</gene>
<reference evidence="4" key="1">
    <citation type="submission" date="2022-02" db="EMBL/GenBank/DDBJ databases">
        <title>Fredinandcohnia quinoae sp. nov. isolated from Chenopodium quinoa seeds.</title>
        <authorList>
            <person name="Saati-Santamaria Z."/>
            <person name="Flores-Felix J.D."/>
            <person name="Igual J.M."/>
            <person name="Velazquez E."/>
            <person name="Garcia-Fraile P."/>
            <person name="Martinez-Molina E."/>
        </authorList>
    </citation>
    <scope>NUCLEOTIDE SEQUENCE</scope>
    <source>
        <strain evidence="4">SECRCQ15</strain>
    </source>
</reference>
<dbReference type="GO" id="GO:0016780">
    <property type="term" value="F:phosphotransferase activity, for other substituted phosphate groups"/>
    <property type="evidence" value="ECO:0007669"/>
    <property type="project" value="TreeGrafter"/>
</dbReference>
<evidence type="ECO:0000313" key="5">
    <source>
        <dbReference type="Proteomes" id="UP001431131"/>
    </source>
</evidence>
<accession>A0AAW5E5K6</accession>
<protein>
    <submittedName>
        <fullName evidence="4">Sugar transferase</fullName>
    </submittedName>
</protein>
<dbReference type="AlphaFoldDB" id="A0AAW5E5K6"/>
<name>A0AAW5E5K6_9BACI</name>
<dbReference type="PANTHER" id="PTHR30576">
    <property type="entry name" value="COLANIC BIOSYNTHESIS UDP-GLUCOSE LIPID CARRIER TRANSFERASE"/>
    <property type="match status" value="1"/>
</dbReference>
<sequence>MGNIGYERNTNHIIELKGIYELSKAKHFYNNVIKRGFDLISALILLVLLLPLMIIISILVKADSPGPIFYRGNRAGRYSSEFYIFKFRTMVEHAEKLGGGTTALNDSRITKTGAFLRKSKLDEIPQLLNIIKGDMSFIGPRPELTKYTSNYQGDEQMILAVRPGITDISSMEFISLDEIVGPYNADEAYEKLVLKRKNLLRIKYVQTQSILLDLKLFFFTCFSVLGKIISLVFKIKREKRHGIY</sequence>
<dbReference type="PANTHER" id="PTHR30576:SF20">
    <property type="entry name" value="QUINOVOSAMINEPHOSPHOTRANSFERAE-RELATED"/>
    <property type="match status" value="1"/>
</dbReference>
<comment type="caution">
    <text evidence="4">The sequence shown here is derived from an EMBL/GenBank/DDBJ whole genome shotgun (WGS) entry which is preliminary data.</text>
</comment>
<dbReference type="InterPro" id="IPR003362">
    <property type="entry name" value="Bact_transf"/>
</dbReference>
<dbReference type="Proteomes" id="UP001431131">
    <property type="component" value="Unassembled WGS sequence"/>
</dbReference>
<evidence type="ECO:0000256" key="1">
    <source>
        <dbReference type="ARBA" id="ARBA00006464"/>
    </source>
</evidence>
<evidence type="ECO:0000259" key="3">
    <source>
        <dbReference type="Pfam" id="PF02397"/>
    </source>
</evidence>
<dbReference type="RefSeq" id="WP_240253686.1">
    <property type="nucleotide sequence ID" value="NZ_JAKTTI010000006.1"/>
</dbReference>
<evidence type="ECO:0000313" key="4">
    <source>
        <dbReference type="EMBL" id="MCH1624895.1"/>
    </source>
</evidence>
<feature type="transmembrane region" description="Helical" evidence="2">
    <location>
        <begin position="216"/>
        <end position="235"/>
    </location>
</feature>
<dbReference type="EMBL" id="JAKTTI010000006">
    <property type="protein sequence ID" value="MCH1624895.1"/>
    <property type="molecule type" value="Genomic_DNA"/>
</dbReference>
<keyword evidence="2" id="KW-1133">Transmembrane helix</keyword>
<keyword evidence="2" id="KW-0472">Membrane</keyword>
<feature type="domain" description="Bacterial sugar transferase" evidence="3">
    <location>
        <begin position="34"/>
        <end position="225"/>
    </location>
</feature>
<feature type="transmembrane region" description="Helical" evidence="2">
    <location>
        <begin position="39"/>
        <end position="60"/>
    </location>
</feature>
<organism evidence="4 5">
    <name type="scientific">Fredinandcohnia quinoae</name>
    <dbReference type="NCBI Taxonomy" id="2918902"/>
    <lineage>
        <taxon>Bacteria</taxon>
        <taxon>Bacillati</taxon>
        <taxon>Bacillota</taxon>
        <taxon>Bacilli</taxon>
        <taxon>Bacillales</taxon>
        <taxon>Bacillaceae</taxon>
        <taxon>Fredinandcohnia</taxon>
    </lineage>
</organism>
<keyword evidence="4" id="KW-0808">Transferase</keyword>
<keyword evidence="5" id="KW-1185">Reference proteome</keyword>
<dbReference type="Pfam" id="PF02397">
    <property type="entry name" value="Bac_transf"/>
    <property type="match status" value="1"/>
</dbReference>
<keyword evidence="2" id="KW-0812">Transmembrane</keyword>
<proteinExistence type="inferred from homology"/>
<evidence type="ECO:0000256" key="2">
    <source>
        <dbReference type="SAM" id="Phobius"/>
    </source>
</evidence>
<comment type="similarity">
    <text evidence="1">Belongs to the bacterial sugar transferase family.</text>
</comment>